<proteinExistence type="inferred from homology"/>
<dbReference type="CDD" id="cd20553">
    <property type="entry name" value="CYCLIN_TFIIIB90_rpt1"/>
    <property type="match status" value="1"/>
</dbReference>
<feature type="region of interest" description="Disordered" evidence="13">
    <location>
        <begin position="365"/>
        <end position="404"/>
    </location>
</feature>
<dbReference type="InterPro" id="IPR000812">
    <property type="entry name" value="TFIIB"/>
</dbReference>
<dbReference type="Pfam" id="PF08271">
    <property type="entry name" value="Zn_Ribbon_TF"/>
    <property type="match status" value="1"/>
</dbReference>
<keyword evidence="3" id="KW-0479">Metal-binding</keyword>
<keyword evidence="4" id="KW-0677">Repeat</keyword>
<keyword evidence="9" id="KW-0804">Transcription</keyword>
<dbReference type="GO" id="GO:0005634">
    <property type="term" value="C:nucleus"/>
    <property type="evidence" value="ECO:0007669"/>
    <property type="project" value="UniProtKB-SubCell"/>
</dbReference>
<dbReference type="GO" id="GO:0070897">
    <property type="term" value="P:transcription preinitiation complex assembly"/>
    <property type="evidence" value="ECO:0007669"/>
    <property type="project" value="InterPro"/>
</dbReference>
<evidence type="ECO:0000256" key="5">
    <source>
        <dbReference type="ARBA" id="ARBA00022771"/>
    </source>
</evidence>
<feature type="domain" description="TFIIB-type" evidence="14">
    <location>
        <begin position="3"/>
        <end position="34"/>
    </location>
</feature>
<dbReference type="Gene3D" id="2.20.25.10">
    <property type="match status" value="1"/>
</dbReference>
<dbReference type="Gene3D" id="1.20.5.650">
    <property type="entry name" value="Single helix bin"/>
    <property type="match status" value="1"/>
</dbReference>
<dbReference type="GO" id="GO:0000126">
    <property type="term" value="C:transcription factor TFIIIB complex"/>
    <property type="evidence" value="ECO:0007669"/>
    <property type="project" value="UniProtKB-ARBA"/>
</dbReference>
<dbReference type="InterPro" id="IPR013150">
    <property type="entry name" value="TFIIB_cyclin"/>
</dbReference>
<dbReference type="PANTHER" id="PTHR11618">
    <property type="entry name" value="TRANSCRIPTION INITIATION FACTOR IIB-RELATED"/>
    <property type="match status" value="1"/>
</dbReference>
<dbReference type="SUPFAM" id="SSF47954">
    <property type="entry name" value="Cyclin-like"/>
    <property type="match status" value="2"/>
</dbReference>
<feature type="compositionally biased region" description="Acidic residues" evidence="13">
    <location>
        <begin position="381"/>
        <end position="396"/>
    </location>
</feature>
<dbReference type="GO" id="GO:0017025">
    <property type="term" value="F:TBP-class protein binding"/>
    <property type="evidence" value="ECO:0007669"/>
    <property type="project" value="InterPro"/>
</dbReference>
<feature type="compositionally biased region" description="Acidic residues" evidence="13">
    <location>
        <begin position="475"/>
        <end position="487"/>
    </location>
</feature>
<keyword evidence="10" id="KW-0539">Nucleus</keyword>
<dbReference type="PRINTS" id="PR00685">
    <property type="entry name" value="TIFACTORIIB"/>
</dbReference>
<evidence type="ECO:0000256" key="4">
    <source>
        <dbReference type="ARBA" id="ARBA00022737"/>
    </source>
</evidence>
<evidence type="ECO:0000313" key="15">
    <source>
        <dbReference type="EMBL" id="PRT55615.1"/>
    </source>
</evidence>
<keyword evidence="5 12" id="KW-0863">Zinc-finger</keyword>
<comment type="subcellular location">
    <subcellularLocation>
        <location evidence="1">Nucleus</location>
    </subcellularLocation>
</comment>
<dbReference type="Pfam" id="PF07741">
    <property type="entry name" value="BRF1"/>
    <property type="match status" value="1"/>
</dbReference>
<dbReference type="GO" id="GO:0000995">
    <property type="term" value="F:RNA polymerase III general transcription initiation factor activity"/>
    <property type="evidence" value="ECO:0007669"/>
    <property type="project" value="TreeGrafter"/>
</dbReference>
<feature type="region of interest" description="Disordered" evidence="13">
    <location>
        <begin position="449"/>
        <end position="487"/>
    </location>
</feature>
<comment type="similarity">
    <text evidence="2">Belongs to the TFIIB family.</text>
</comment>
<dbReference type="AlphaFoldDB" id="A0A2T0FKW1"/>
<dbReference type="SUPFAM" id="SSF57783">
    <property type="entry name" value="Zinc beta-ribbon"/>
    <property type="match status" value="1"/>
</dbReference>
<evidence type="ECO:0000313" key="16">
    <source>
        <dbReference type="Proteomes" id="UP000238350"/>
    </source>
</evidence>
<evidence type="ECO:0000256" key="1">
    <source>
        <dbReference type="ARBA" id="ARBA00004123"/>
    </source>
</evidence>
<organism evidence="15 16">
    <name type="scientific">Wickerhamiella sorbophila</name>
    <dbReference type="NCBI Taxonomy" id="45607"/>
    <lineage>
        <taxon>Eukaryota</taxon>
        <taxon>Fungi</taxon>
        <taxon>Dikarya</taxon>
        <taxon>Ascomycota</taxon>
        <taxon>Saccharomycotina</taxon>
        <taxon>Dipodascomycetes</taxon>
        <taxon>Dipodascales</taxon>
        <taxon>Trichomonascaceae</taxon>
        <taxon>Wickerhamiella</taxon>
    </lineage>
</organism>
<dbReference type="InterPro" id="IPR023486">
    <property type="entry name" value="TFIIB_CS"/>
</dbReference>
<evidence type="ECO:0000256" key="7">
    <source>
        <dbReference type="ARBA" id="ARBA00023015"/>
    </source>
</evidence>
<dbReference type="EMBL" id="NDIQ01000021">
    <property type="protein sequence ID" value="PRT55615.1"/>
    <property type="molecule type" value="Genomic_DNA"/>
</dbReference>
<dbReference type="InterPro" id="IPR011665">
    <property type="entry name" value="BRF1_TBP-bd_dom"/>
</dbReference>
<comment type="caution">
    <text evidence="15">The sequence shown here is derived from an EMBL/GenBank/DDBJ whole genome shotgun (WGS) entry which is preliminary data.</text>
</comment>
<evidence type="ECO:0000259" key="14">
    <source>
        <dbReference type="PROSITE" id="PS51134"/>
    </source>
</evidence>
<dbReference type="SMART" id="SM00385">
    <property type="entry name" value="CYCLIN"/>
    <property type="match status" value="2"/>
</dbReference>
<keyword evidence="7" id="KW-0805">Transcription regulation</keyword>
<feature type="compositionally biased region" description="Low complexity" evidence="13">
    <location>
        <begin position="548"/>
        <end position="557"/>
    </location>
</feature>
<gene>
    <name evidence="15" type="ORF">B9G98_03235</name>
</gene>
<keyword evidence="6" id="KW-0862">Zinc</keyword>
<evidence type="ECO:0000256" key="2">
    <source>
        <dbReference type="ARBA" id="ARBA00010857"/>
    </source>
</evidence>
<dbReference type="STRING" id="45607.A0A2T0FKW1"/>
<evidence type="ECO:0000256" key="12">
    <source>
        <dbReference type="PROSITE-ProRule" id="PRU00469"/>
    </source>
</evidence>
<evidence type="ECO:0000256" key="13">
    <source>
        <dbReference type="SAM" id="MobiDB-lite"/>
    </source>
</evidence>
<evidence type="ECO:0000256" key="9">
    <source>
        <dbReference type="ARBA" id="ARBA00023163"/>
    </source>
</evidence>
<dbReference type="GO" id="GO:0001006">
    <property type="term" value="F:RNA polymerase III type 3 promoter sequence-specific DNA binding"/>
    <property type="evidence" value="ECO:0007669"/>
    <property type="project" value="TreeGrafter"/>
</dbReference>
<dbReference type="Proteomes" id="UP000238350">
    <property type="component" value="Unassembled WGS sequence"/>
</dbReference>
<dbReference type="InterPro" id="IPR013763">
    <property type="entry name" value="Cyclin-like_dom"/>
</dbReference>
<dbReference type="FunFam" id="1.10.472.10:FF:000002">
    <property type="entry name" value="Transcription factor IIIB 90 kDa subunit"/>
    <property type="match status" value="1"/>
</dbReference>
<dbReference type="InterPro" id="IPR013137">
    <property type="entry name" value="Znf_TFIIB"/>
</dbReference>
<dbReference type="RefSeq" id="XP_024665560.1">
    <property type="nucleotide sequence ID" value="XM_024809792.1"/>
</dbReference>
<dbReference type="GO" id="GO:0008270">
    <property type="term" value="F:zinc ion binding"/>
    <property type="evidence" value="ECO:0007669"/>
    <property type="project" value="UniProtKB-KW"/>
</dbReference>
<feature type="region of interest" description="Disordered" evidence="13">
    <location>
        <begin position="523"/>
        <end position="566"/>
    </location>
</feature>
<evidence type="ECO:0000256" key="11">
    <source>
        <dbReference type="ARBA" id="ARBA00031009"/>
    </source>
</evidence>
<keyword evidence="8" id="KW-0010">Activator</keyword>
<dbReference type="FunFam" id="1.10.472.10:FF:000007">
    <property type="entry name" value="Transcription factor IIIB 90 kDa subunit"/>
    <property type="match status" value="1"/>
</dbReference>
<reference evidence="15 16" key="1">
    <citation type="submission" date="2017-04" db="EMBL/GenBank/DDBJ databases">
        <title>Genome sequencing of [Candida] sorbophila.</title>
        <authorList>
            <person name="Ahn J.O."/>
        </authorList>
    </citation>
    <scope>NUCLEOTIDE SEQUENCE [LARGE SCALE GENOMIC DNA]</scope>
    <source>
        <strain evidence="15 16">DS02</strain>
    </source>
</reference>
<evidence type="ECO:0000256" key="3">
    <source>
        <dbReference type="ARBA" id="ARBA00022723"/>
    </source>
</evidence>
<dbReference type="OrthoDB" id="511529at2759"/>
<dbReference type="PANTHER" id="PTHR11618:SF4">
    <property type="entry name" value="TRANSCRIPTION FACTOR IIIB 90 KDA SUBUNIT"/>
    <property type="match status" value="1"/>
</dbReference>
<dbReference type="Gene3D" id="1.10.472.10">
    <property type="entry name" value="Cyclin-like"/>
    <property type="match status" value="2"/>
</dbReference>
<dbReference type="GO" id="GO:0006384">
    <property type="term" value="P:transcription initiation at RNA polymerase III promoter"/>
    <property type="evidence" value="ECO:0007669"/>
    <property type="project" value="UniProtKB-ARBA"/>
</dbReference>
<dbReference type="PROSITE" id="PS51134">
    <property type="entry name" value="ZF_TFIIB"/>
    <property type="match status" value="1"/>
</dbReference>
<protein>
    <recommendedName>
        <fullName evidence="11">B-related factor 1</fullName>
    </recommendedName>
</protein>
<dbReference type="GO" id="GO:0097550">
    <property type="term" value="C:transcription preinitiation complex"/>
    <property type="evidence" value="ECO:0007669"/>
    <property type="project" value="TreeGrafter"/>
</dbReference>
<dbReference type="InterPro" id="IPR036915">
    <property type="entry name" value="Cyclin-like_sf"/>
</dbReference>
<name>A0A2T0FKW1_9ASCO</name>
<dbReference type="PROSITE" id="PS00782">
    <property type="entry name" value="TFIIB"/>
    <property type="match status" value="1"/>
</dbReference>
<sequence>MAAITTCKNCHSNDFDKDHQTGELVCRNCGSVAEESRIVSEVSFSETSSGKAIVTGQYVSHDQTGVLSASLYGVQGESRQQTIFKARHRMERIGHRLGMADHIIEAGMRYFLAALSNNFVKGRKSQHVLSACLYLSCRMAKTDHMLMDFAELIHVNVFHIGATYLQLVRNQNIDQLPIVDPTVYIQRFVSKLQFGSEGSRRVVEDAKRLVARMGKDWLQNGRRPAGVAAACILLAARMNNFRRSKAEIVSVAKVAEETLQRRLDEFKSTAAGTLTIYDFRNVDVESAADPPSFTRHRELEKKLLDKLSQDNELRAQGVEPEEDPYLNPELVAIAQELDKQDGQTLQLTQEVNSLLDTPGLQKAVEDIAAQPHPKRKSSAIDDSESEDDSEDSDAEQEAERAFDEAVSAGTEAVMAAVEAPLEPASVPVRPDFYSKGRVEQFLKSFRQRQSQRLEDEVQAKKMRAQAEAQARAAAPDEESLSDIDDDEIESVLLNETEIEQKSQVWVSINREYLLEQERKRLRREADIASGETKAPRKRRRRPKQEPGSAASAEAAAANMLREKAPSKKINQAALKKLFAKAE</sequence>
<dbReference type="Pfam" id="PF00382">
    <property type="entry name" value="TFIIB"/>
    <property type="match status" value="2"/>
</dbReference>
<evidence type="ECO:0000256" key="10">
    <source>
        <dbReference type="ARBA" id="ARBA00023242"/>
    </source>
</evidence>
<dbReference type="GeneID" id="36516983"/>
<dbReference type="CDD" id="cd20554">
    <property type="entry name" value="CYCLIN_TFIIIB90_rpt2"/>
    <property type="match status" value="1"/>
</dbReference>
<evidence type="ECO:0000256" key="6">
    <source>
        <dbReference type="ARBA" id="ARBA00022833"/>
    </source>
</evidence>
<accession>A0A2T0FKW1</accession>
<keyword evidence="16" id="KW-1185">Reference proteome</keyword>
<evidence type="ECO:0000256" key="8">
    <source>
        <dbReference type="ARBA" id="ARBA00023159"/>
    </source>
</evidence>